<organism evidence="1 2">
    <name type="scientific">Trifolium medium</name>
    <dbReference type="NCBI Taxonomy" id="97028"/>
    <lineage>
        <taxon>Eukaryota</taxon>
        <taxon>Viridiplantae</taxon>
        <taxon>Streptophyta</taxon>
        <taxon>Embryophyta</taxon>
        <taxon>Tracheophyta</taxon>
        <taxon>Spermatophyta</taxon>
        <taxon>Magnoliopsida</taxon>
        <taxon>eudicotyledons</taxon>
        <taxon>Gunneridae</taxon>
        <taxon>Pentapetalae</taxon>
        <taxon>rosids</taxon>
        <taxon>fabids</taxon>
        <taxon>Fabales</taxon>
        <taxon>Fabaceae</taxon>
        <taxon>Papilionoideae</taxon>
        <taxon>50 kb inversion clade</taxon>
        <taxon>NPAAA clade</taxon>
        <taxon>Hologalegina</taxon>
        <taxon>IRL clade</taxon>
        <taxon>Trifolieae</taxon>
        <taxon>Trifolium</taxon>
    </lineage>
</organism>
<dbReference type="Proteomes" id="UP000265520">
    <property type="component" value="Unassembled WGS sequence"/>
</dbReference>
<reference evidence="1 2" key="1">
    <citation type="journal article" date="2018" name="Front. Plant Sci.">
        <title>Red Clover (Trifolium pratense) and Zigzag Clover (T. medium) - A Picture of Genomic Similarities and Differences.</title>
        <authorList>
            <person name="Dluhosova J."/>
            <person name="Istvanek J."/>
            <person name="Nedelnik J."/>
            <person name="Repkova J."/>
        </authorList>
    </citation>
    <scope>NUCLEOTIDE SEQUENCE [LARGE SCALE GENOMIC DNA]</scope>
    <source>
        <strain evidence="2">cv. 10/8</strain>
        <tissue evidence="1">Leaf</tissue>
    </source>
</reference>
<evidence type="ECO:0000313" key="2">
    <source>
        <dbReference type="Proteomes" id="UP000265520"/>
    </source>
</evidence>
<name>A0A392SZC3_9FABA</name>
<dbReference type="EMBL" id="LXQA010475800">
    <property type="protein sequence ID" value="MCI54213.1"/>
    <property type="molecule type" value="Genomic_DNA"/>
</dbReference>
<sequence length="53" mass="5419">GIGEDCGSGIVGVVEGGVVELVEDGGRIIELSEGGDDKCEEGGSVKVAKEWLW</sequence>
<keyword evidence="2" id="KW-1185">Reference proteome</keyword>
<feature type="non-terminal residue" evidence="1">
    <location>
        <position position="1"/>
    </location>
</feature>
<evidence type="ECO:0000313" key="1">
    <source>
        <dbReference type="EMBL" id="MCI54213.1"/>
    </source>
</evidence>
<proteinExistence type="predicted"/>
<protein>
    <submittedName>
        <fullName evidence="1">Uncharacterized protein</fullName>
    </submittedName>
</protein>
<dbReference type="AlphaFoldDB" id="A0A392SZC3"/>
<accession>A0A392SZC3</accession>
<comment type="caution">
    <text evidence="1">The sequence shown here is derived from an EMBL/GenBank/DDBJ whole genome shotgun (WGS) entry which is preliminary data.</text>
</comment>